<feature type="compositionally biased region" description="Low complexity" evidence="1">
    <location>
        <begin position="13"/>
        <end position="24"/>
    </location>
</feature>
<evidence type="ECO:0000313" key="5">
    <source>
        <dbReference type="EMBL" id="CAF3975039.1"/>
    </source>
</evidence>
<name>A0A813V0S8_9BILA</name>
<reference evidence="2" key="1">
    <citation type="submission" date="2021-02" db="EMBL/GenBank/DDBJ databases">
        <authorList>
            <person name="Nowell W R."/>
        </authorList>
    </citation>
    <scope>NUCLEOTIDE SEQUENCE</scope>
</reference>
<evidence type="ECO:0000313" key="3">
    <source>
        <dbReference type="EMBL" id="CAF0898963.1"/>
    </source>
</evidence>
<comment type="caution">
    <text evidence="2">The sequence shown here is derived from an EMBL/GenBank/DDBJ whole genome shotgun (WGS) entry which is preliminary data.</text>
</comment>
<feature type="region of interest" description="Disordered" evidence="1">
    <location>
        <begin position="1"/>
        <end position="48"/>
    </location>
</feature>
<protein>
    <submittedName>
        <fullName evidence="2">Uncharacterized protein</fullName>
    </submittedName>
</protein>
<evidence type="ECO:0000313" key="6">
    <source>
        <dbReference type="Proteomes" id="UP000663860"/>
    </source>
</evidence>
<dbReference type="Proteomes" id="UP000663881">
    <property type="component" value="Unassembled WGS sequence"/>
</dbReference>
<dbReference type="EMBL" id="CAJNOE010000060">
    <property type="protein sequence ID" value="CAF0835524.1"/>
    <property type="molecule type" value="Genomic_DNA"/>
</dbReference>
<dbReference type="EMBL" id="CAJNON010000063">
    <property type="protein sequence ID" value="CAF0898963.1"/>
    <property type="molecule type" value="Genomic_DNA"/>
</dbReference>
<sequence length="174" mass="19297">MIGARRRQDPNGSSFSSTCTSISSNPRWSEVSSTSPLNPALLSPQRSTSRTSRRFILPLVPASWLPVSPTSSPRAALRDLCLPRQEPRPPADVLNRSNLGSCSPSLAKFSRTSVSQQVSTSTSTTTLPSSIIQPGNFLHPTMTYLTVNGLKTQYHHQHHHHHHRQQQTCRHTTR</sequence>
<dbReference type="EMBL" id="CAJOBB010001793">
    <property type="protein sequence ID" value="CAF3904350.1"/>
    <property type="molecule type" value="Genomic_DNA"/>
</dbReference>
<dbReference type="OrthoDB" id="10054616at2759"/>
<dbReference type="EMBL" id="CAJOAY010002728">
    <property type="protein sequence ID" value="CAF3975039.1"/>
    <property type="molecule type" value="Genomic_DNA"/>
</dbReference>
<organism evidence="2 6">
    <name type="scientific">Adineta steineri</name>
    <dbReference type="NCBI Taxonomy" id="433720"/>
    <lineage>
        <taxon>Eukaryota</taxon>
        <taxon>Metazoa</taxon>
        <taxon>Spiralia</taxon>
        <taxon>Gnathifera</taxon>
        <taxon>Rotifera</taxon>
        <taxon>Eurotatoria</taxon>
        <taxon>Bdelloidea</taxon>
        <taxon>Adinetida</taxon>
        <taxon>Adinetidae</taxon>
        <taxon>Adineta</taxon>
    </lineage>
</organism>
<evidence type="ECO:0000313" key="4">
    <source>
        <dbReference type="EMBL" id="CAF3904350.1"/>
    </source>
</evidence>
<dbReference type="AlphaFoldDB" id="A0A813V0S8"/>
<feature type="region of interest" description="Disordered" evidence="1">
    <location>
        <begin position="153"/>
        <end position="174"/>
    </location>
</feature>
<gene>
    <name evidence="2" type="ORF">IZO911_LOCUS8772</name>
    <name evidence="4" type="ORF">KXQ929_LOCUS22993</name>
    <name evidence="5" type="ORF">OKA104_LOCUS28327</name>
    <name evidence="3" type="ORF">VCS650_LOCUS9196</name>
</gene>
<dbReference type="Proteomes" id="UP000663891">
    <property type="component" value="Unassembled WGS sequence"/>
</dbReference>
<dbReference type="Proteomes" id="UP000663860">
    <property type="component" value="Unassembled WGS sequence"/>
</dbReference>
<dbReference type="Proteomes" id="UP000663868">
    <property type="component" value="Unassembled WGS sequence"/>
</dbReference>
<evidence type="ECO:0000313" key="2">
    <source>
        <dbReference type="EMBL" id="CAF0835524.1"/>
    </source>
</evidence>
<proteinExistence type="predicted"/>
<accession>A0A813V0S8</accession>
<evidence type="ECO:0000256" key="1">
    <source>
        <dbReference type="SAM" id="MobiDB-lite"/>
    </source>
</evidence>
<feature type="compositionally biased region" description="Polar residues" evidence="1">
    <location>
        <begin position="25"/>
        <end position="37"/>
    </location>
</feature>